<dbReference type="PhylomeDB" id="A0A091TLW0"/>
<keyword evidence="6 9" id="KW-0378">Hydrolase</keyword>
<name>A0A091TLW0_PHALP</name>
<evidence type="ECO:0000256" key="5">
    <source>
        <dbReference type="ARBA" id="ARBA00022786"/>
    </source>
</evidence>
<dbReference type="PANTHER" id="PTHR24006">
    <property type="entry name" value="UBIQUITIN CARBOXYL-TERMINAL HYDROLASE"/>
    <property type="match status" value="1"/>
</dbReference>
<dbReference type="GO" id="GO:0016579">
    <property type="term" value="P:protein deubiquitination"/>
    <property type="evidence" value="ECO:0007669"/>
    <property type="project" value="InterPro"/>
</dbReference>
<comment type="catalytic activity">
    <reaction evidence="1">
        <text>Thiol-dependent hydrolysis of ester, thioester, amide, peptide and isopeptide bonds formed by the C-terminal Gly of ubiquitin (a 76-residue protein attached to proteins as an intracellular targeting signal).</text>
        <dbReference type="EC" id="3.4.19.12"/>
    </reaction>
</comment>
<dbReference type="PROSITE" id="PS00972">
    <property type="entry name" value="USP_1"/>
    <property type="match status" value="1"/>
</dbReference>
<reference evidence="9 10" key="1">
    <citation type="submission" date="2014-04" db="EMBL/GenBank/DDBJ databases">
        <title>Genome evolution of avian class.</title>
        <authorList>
            <person name="Zhang G."/>
            <person name="Li C."/>
        </authorList>
    </citation>
    <scope>NUCLEOTIDE SEQUENCE [LARGE SCALE GENOMIC DNA]</scope>
    <source>
        <strain evidence="9">BGI_N335</strain>
    </source>
</reference>
<dbReference type="InterPro" id="IPR050164">
    <property type="entry name" value="Peptidase_C19"/>
</dbReference>
<dbReference type="Pfam" id="PF00443">
    <property type="entry name" value="UCH"/>
    <property type="match status" value="1"/>
</dbReference>
<keyword evidence="5" id="KW-0833">Ubl conjugation pathway</keyword>
<evidence type="ECO:0000256" key="1">
    <source>
        <dbReference type="ARBA" id="ARBA00000707"/>
    </source>
</evidence>
<keyword evidence="4" id="KW-0645">Protease</keyword>
<dbReference type="EC" id="3.4.19.12" evidence="2"/>
<gene>
    <name evidence="9" type="ORF">N335_06609</name>
</gene>
<dbReference type="Proteomes" id="UP000053638">
    <property type="component" value="Unassembled WGS sequence"/>
</dbReference>
<evidence type="ECO:0000256" key="7">
    <source>
        <dbReference type="ARBA" id="ARBA00022807"/>
    </source>
</evidence>
<dbReference type="PANTHER" id="PTHR24006:SF653">
    <property type="entry name" value="UBIQUITIN CARBOXYL-TERMINAL HYDROLASE 36"/>
    <property type="match status" value="1"/>
</dbReference>
<feature type="domain" description="USP" evidence="8">
    <location>
        <begin position="32"/>
        <end position="331"/>
    </location>
</feature>
<dbReference type="InterPro" id="IPR018200">
    <property type="entry name" value="USP_CS"/>
</dbReference>
<accession>A0A091TLW0</accession>
<keyword evidence="3" id="KW-0597">Phosphoprotein</keyword>
<dbReference type="SUPFAM" id="SSF54001">
    <property type="entry name" value="Cysteine proteinases"/>
    <property type="match status" value="1"/>
</dbReference>
<proteinExistence type="predicted"/>
<dbReference type="EMBL" id="KK456395">
    <property type="protein sequence ID" value="KFQ76633.1"/>
    <property type="molecule type" value="Genomic_DNA"/>
</dbReference>
<evidence type="ECO:0000256" key="3">
    <source>
        <dbReference type="ARBA" id="ARBA00022553"/>
    </source>
</evidence>
<dbReference type="GO" id="GO:0006508">
    <property type="term" value="P:proteolysis"/>
    <property type="evidence" value="ECO:0007669"/>
    <property type="project" value="UniProtKB-KW"/>
</dbReference>
<dbReference type="FunFam" id="3.90.70.10:FF:000016">
    <property type="entry name" value="Ubiquitin carboxyl-terminal hydrolase 36"/>
    <property type="match status" value="1"/>
</dbReference>
<keyword evidence="7" id="KW-0788">Thiol protease</keyword>
<evidence type="ECO:0000313" key="9">
    <source>
        <dbReference type="EMBL" id="KFQ76633.1"/>
    </source>
</evidence>
<dbReference type="GO" id="GO:0005634">
    <property type="term" value="C:nucleus"/>
    <property type="evidence" value="ECO:0007669"/>
    <property type="project" value="TreeGrafter"/>
</dbReference>
<dbReference type="InterPro" id="IPR038765">
    <property type="entry name" value="Papain-like_cys_pep_sf"/>
</dbReference>
<dbReference type="AlphaFoldDB" id="A0A091TLW0"/>
<dbReference type="GO" id="GO:0042981">
    <property type="term" value="P:regulation of apoptotic process"/>
    <property type="evidence" value="ECO:0007669"/>
    <property type="project" value="TreeGrafter"/>
</dbReference>
<sequence length="331" mass="37505">GDLGDGVPVPQKVLFPVERLSMKWEQIHRIGAGLHNLGNTCFLNATVQCLTYTPPLANYLLSKEHSRTCHQGGFCMMCIMQKHVIEAFANSGNAIKPVYFIRNLKSIAGHIRFGRQEDAHEFLRYTIDAMQKACLIDCTKLDRQTQATTLVHQIFGGYLRSRVKCLVCESFSDTYDPYLDLSLEIEQATNIVQALELFVKPDMLGGENAYMCAQCKKKVSASKCFTIHRASNVLTISLKRFADFGGKIKKDVGYPEFLDIRPYMSQKHGDPVIYGLYAVLVHSGYSCRAGHYYCYVKASNGQWYQMNDDLVRSSNIKVVLNQQAYVLFYVR</sequence>
<feature type="non-terminal residue" evidence="9">
    <location>
        <position position="331"/>
    </location>
</feature>
<dbReference type="PROSITE" id="PS50235">
    <property type="entry name" value="USP_3"/>
    <property type="match status" value="1"/>
</dbReference>
<dbReference type="Gene3D" id="3.90.70.10">
    <property type="entry name" value="Cysteine proteinases"/>
    <property type="match status" value="1"/>
</dbReference>
<dbReference type="GO" id="GO:0005829">
    <property type="term" value="C:cytosol"/>
    <property type="evidence" value="ECO:0007669"/>
    <property type="project" value="TreeGrafter"/>
</dbReference>
<feature type="non-terminal residue" evidence="9">
    <location>
        <position position="1"/>
    </location>
</feature>
<evidence type="ECO:0000256" key="2">
    <source>
        <dbReference type="ARBA" id="ARBA00012759"/>
    </source>
</evidence>
<evidence type="ECO:0000256" key="6">
    <source>
        <dbReference type="ARBA" id="ARBA00022801"/>
    </source>
</evidence>
<evidence type="ECO:0000256" key="4">
    <source>
        <dbReference type="ARBA" id="ARBA00022670"/>
    </source>
</evidence>
<protein>
    <recommendedName>
        <fullName evidence="2">ubiquitinyl hydrolase 1</fullName>
        <ecNumber evidence="2">3.4.19.12</ecNumber>
    </recommendedName>
</protein>
<dbReference type="CDD" id="cd02661">
    <property type="entry name" value="Peptidase_C19E"/>
    <property type="match status" value="1"/>
</dbReference>
<organism evidence="9 10">
    <name type="scientific">Phaethon lepturus</name>
    <name type="common">White-tailed tropicbird</name>
    <dbReference type="NCBI Taxonomy" id="97097"/>
    <lineage>
        <taxon>Eukaryota</taxon>
        <taxon>Metazoa</taxon>
        <taxon>Chordata</taxon>
        <taxon>Craniata</taxon>
        <taxon>Vertebrata</taxon>
        <taxon>Euteleostomi</taxon>
        <taxon>Archelosauria</taxon>
        <taxon>Archosauria</taxon>
        <taxon>Dinosauria</taxon>
        <taxon>Saurischia</taxon>
        <taxon>Theropoda</taxon>
        <taxon>Coelurosauria</taxon>
        <taxon>Aves</taxon>
        <taxon>Neognathae</taxon>
        <taxon>Neoaves</taxon>
        <taxon>Phaethontimorphae</taxon>
        <taxon>Phaethontiformes</taxon>
        <taxon>Phaethontidae</taxon>
        <taxon>Phaethon</taxon>
    </lineage>
</organism>
<keyword evidence="10" id="KW-1185">Reference proteome</keyword>
<dbReference type="PROSITE" id="PS00973">
    <property type="entry name" value="USP_2"/>
    <property type="match status" value="1"/>
</dbReference>
<dbReference type="GO" id="GO:0004843">
    <property type="term" value="F:cysteine-type deubiquitinase activity"/>
    <property type="evidence" value="ECO:0007669"/>
    <property type="project" value="UniProtKB-EC"/>
</dbReference>
<dbReference type="InterPro" id="IPR028889">
    <property type="entry name" value="USP"/>
</dbReference>
<evidence type="ECO:0000313" key="10">
    <source>
        <dbReference type="Proteomes" id="UP000053638"/>
    </source>
</evidence>
<dbReference type="InterPro" id="IPR001394">
    <property type="entry name" value="Peptidase_C19_UCH"/>
</dbReference>
<evidence type="ECO:0000259" key="8">
    <source>
        <dbReference type="PROSITE" id="PS50235"/>
    </source>
</evidence>